<accession>A0A1S3JZX7</accession>
<keyword evidence="1" id="KW-0732">Signal</keyword>
<feature type="chain" id="PRO_5010291752" evidence="1">
    <location>
        <begin position="29"/>
        <end position="280"/>
    </location>
</feature>
<dbReference type="InParanoid" id="A0A1S3JZX7"/>
<organism evidence="2 3">
    <name type="scientific">Lingula anatina</name>
    <name type="common">Brachiopod</name>
    <name type="synonym">Lingula unguis</name>
    <dbReference type="NCBI Taxonomy" id="7574"/>
    <lineage>
        <taxon>Eukaryota</taxon>
        <taxon>Metazoa</taxon>
        <taxon>Spiralia</taxon>
        <taxon>Lophotrochozoa</taxon>
        <taxon>Brachiopoda</taxon>
        <taxon>Linguliformea</taxon>
        <taxon>Lingulata</taxon>
        <taxon>Lingulida</taxon>
        <taxon>Linguloidea</taxon>
        <taxon>Lingulidae</taxon>
        <taxon>Lingula</taxon>
    </lineage>
</organism>
<name>A0A1S3JZX7_LINAN</name>
<proteinExistence type="predicted"/>
<keyword evidence="2" id="KW-1185">Reference proteome</keyword>
<dbReference type="Proteomes" id="UP000085678">
    <property type="component" value="Unplaced"/>
</dbReference>
<reference evidence="3" key="1">
    <citation type="submission" date="2025-08" db="UniProtKB">
        <authorList>
            <consortium name="RefSeq"/>
        </authorList>
    </citation>
    <scope>IDENTIFICATION</scope>
    <source>
        <tissue evidence="3">Gonads</tissue>
    </source>
</reference>
<sequence>MRFNYKNSLNTFVVIFLCALACPLHVDGHRGYSTHQAPWFLTRHLSGARRSGQCNVQLPDPGVYRRIFLFAMDGIWTSIERNASRFLRHHRCAGRKDNQSVIDFGRGAVQYFSDYFGIDVSSVTDSDIIDGNVSIAGGKMFFHPFHINPITKYRLILESGPRGSFSYRNVPVSDAGWVIEVTDTVHVAGTGFSGTLDRTKTLFYGEYMVQTHLENPRGATLLFPYRHVMPSVFVDGRVYLFNNMLVHTKFGQGQSHGIINIDTTTGAMNGRETLTFPGRA</sequence>
<dbReference type="RefSeq" id="XP_013415654.1">
    <property type="nucleotide sequence ID" value="XM_013560200.1"/>
</dbReference>
<protein>
    <submittedName>
        <fullName evidence="3">Uncharacterized protein LOC106177435</fullName>
    </submittedName>
</protein>
<evidence type="ECO:0000256" key="1">
    <source>
        <dbReference type="SAM" id="SignalP"/>
    </source>
</evidence>
<dbReference type="GeneID" id="106177435"/>
<dbReference type="KEGG" id="lak:106177435"/>
<gene>
    <name evidence="3" type="primary">LOC106177435</name>
</gene>
<feature type="signal peptide" evidence="1">
    <location>
        <begin position="1"/>
        <end position="28"/>
    </location>
</feature>
<dbReference type="AlphaFoldDB" id="A0A1S3JZX7"/>
<evidence type="ECO:0000313" key="3">
    <source>
        <dbReference type="RefSeq" id="XP_013415654.1"/>
    </source>
</evidence>
<evidence type="ECO:0000313" key="2">
    <source>
        <dbReference type="Proteomes" id="UP000085678"/>
    </source>
</evidence>